<sequence length="79" mass="8620">MRHEDARAEDLRRLGAQVVHGDLTGLDSMHHAMEGVSHAQGSYDRMTDDFRKLTGNAPRGMREFVTRHAAAFSSGAAPG</sequence>
<name>A0A7W8V4W7_PARAM</name>
<dbReference type="RefSeq" id="WP_184129112.1">
    <property type="nucleotide sequence ID" value="NZ_JACHDD010000002.1"/>
</dbReference>
<dbReference type="AlphaFoldDB" id="A0A7W8V4W7"/>
<protein>
    <submittedName>
        <fullName evidence="1">Uncharacterized protein YbjT (DUF2867 family)</fullName>
    </submittedName>
</protein>
<organism evidence="1 2">
    <name type="scientific">Paraburkholderia atlantica</name>
    <dbReference type="NCBI Taxonomy" id="2654982"/>
    <lineage>
        <taxon>Bacteria</taxon>
        <taxon>Pseudomonadati</taxon>
        <taxon>Pseudomonadota</taxon>
        <taxon>Betaproteobacteria</taxon>
        <taxon>Burkholderiales</taxon>
        <taxon>Burkholderiaceae</taxon>
        <taxon>Paraburkholderia</taxon>
    </lineage>
</organism>
<accession>A0A7W8V4W7</accession>
<gene>
    <name evidence="1" type="ORF">HDG40_001047</name>
</gene>
<comment type="caution">
    <text evidence="1">The sequence shown here is derived from an EMBL/GenBank/DDBJ whole genome shotgun (WGS) entry which is preliminary data.</text>
</comment>
<proteinExistence type="predicted"/>
<evidence type="ECO:0000313" key="1">
    <source>
        <dbReference type="EMBL" id="MBB5422905.1"/>
    </source>
</evidence>
<dbReference type="Proteomes" id="UP000592780">
    <property type="component" value="Unassembled WGS sequence"/>
</dbReference>
<dbReference type="EMBL" id="JACHDD010000002">
    <property type="protein sequence ID" value="MBB5422905.1"/>
    <property type="molecule type" value="Genomic_DNA"/>
</dbReference>
<evidence type="ECO:0000313" key="2">
    <source>
        <dbReference type="Proteomes" id="UP000592780"/>
    </source>
</evidence>
<reference evidence="1 2" key="1">
    <citation type="submission" date="2020-08" db="EMBL/GenBank/DDBJ databases">
        <title>Genomic Encyclopedia of Type Strains, Phase IV (KMG-V): Genome sequencing to study the core and pangenomes of soil and plant-associated prokaryotes.</title>
        <authorList>
            <person name="Whitman W."/>
        </authorList>
    </citation>
    <scope>NUCLEOTIDE SEQUENCE [LARGE SCALE GENOMIC DNA]</scope>
    <source>
        <strain evidence="1 2">JPY158</strain>
    </source>
</reference>
<keyword evidence="2" id="KW-1185">Reference proteome</keyword>